<evidence type="ECO:0000259" key="2">
    <source>
        <dbReference type="Pfam" id="PF08241"/>
    </source>
</evidence>
<protein>
    <recommendedName>
        <fullName evidence="2">Methyltransferase type 11 domain-containing protein</fullName>
    </recommendedName>
</protein>
<dbReference type="OrthoDB" id="9071885at2"/>
<dbReference type="InterPro" id="IPR029063">
    <property type="entry name" value="SAM-dependent_MTases_sf"/>
</dbReference>
<dbReference type="Proteomes" id="UP000000268">
    <property type="component" value="Chromosome"/>
</dbReference>
<dbReference type="eggNOG" id="COG2226">
    <property type="taxonomic scope" value="Bacteria"/>
</dbReference>
<dbReference type="Pfam" id="PF08241">
    <property type="entry name" value="Methyltransf_11"/>
    <property type="match status" value="1"/>
</dbReference>
<sequence length="287" mass="32402">MSTQLKIKASDDRTVEQITEHYHIEKQLADQLRHSNKSERLEGSLYTKLYDALFSKVNHHSHHSRPTDASANTLIQQRIDFLQHFMANDAIFLEIGPGNCHLCREIAPHVQQVYAVDVATEITKDLALPKNVDLIISDGCSIPTEPSSIDLAYSHQLMEHLHPEDAYDQLKNICTALKTGGTYVCVTPHRLSGPHDISKYFDEVATGFHLKEYSIVELAQLFKRAGFSKIRIYKVFKNRVLSLPVMFPISLVILALEKGVGLLPFPLRRTCAEKSLIFRTITIAGVK</sequence>
<dbReference type="RefSeq" id="WP_012163594.1">
    <property type="nucleotide sequence ID" value="NC_009925.1"/>
</dbReference>
<dbReference type="GO" id="GO:0008757">
    <property type="term" value="F:S-adenosylmethionine-dependent methyltransferase activity"/>
    <property type="evidence" value="ECO:0007669"/>
    <property type="project" value="InterPro"/>
</dbReference>
<dbReference type="EMBL" id="CP000828">
    <property type="protein sequence ID" value="ABW28174.1"/>
    <property type="molecule type" value="Genomic_DNA"/>
</dbReference>
<dbReference type="InterPro" id="IPR013216">
    <property type="entry name" value="Methyltransf_11"/>
</dbReference>
<proteinExistence type="predicted"/>
<keyword evidence="1" id="KW-0808">Transferase</keyword>
<dbReference type="HOGENOM" id="CLU_076335_0_0_3"/>
<dbReference type="STRING" id="329726.AM1_3178"/>
<organism evidence="3 4">
    <name type="scientific">Acaryochloris marina (strain MBIC 11017)</name>
    <dbReference type="NCBI Taxonomy" id="329726"/>
    <lineage>
        <taxon>Bacteria</taxon>
        <taxon>Bacillati</taxon>
        <taxon>Cyanobacteriota</taxon>
        <taxon>Cyanophyceae</taxon>
        <taxon>Acaryochloridales</taxon>
        <taxon>Acaryochloridaceae</taxon>
        <taxon>Acaryochloris</taxon>
    </lineage>
</organism>
<keyword evidence="4" id="KW-1185">Reference proteome</keyword>
<evidence type="ECO:0000313" key="3">
    <source>
        <dbReference type="EMBL" id="ABW28174.1"/>
    </source>
</evidence>
<accession>B0CER9</accession>
<name>B0CER9_ACAM1</name>
<gene>
    <name evidence="3" type="ordered locus">AM1_3178</name>
</gene>
<evidence type="ECO:0000313" key="4">
    <source>
        <dbReference type="Proteomes" id="UP000000268"/>
    </source>
</evidence>
<feature type="domain" description="Methyltransferase type 11" evidence="2">
    <location>
        <begin position="93"/>
        <end position="185"/>
    </location>
</feature>
<evidence type="ECO:0000256" key="1">
    <source>
        <dbReference type="ARBA" id="ARBA00022679"/>
    </source>
</evidence>
<reference evidence="3 4" key="1">
    <citation type="journal article" date="2008" name="Proc. Natl. Acad. Sci. U.S.A.">
        <title>Niche adaptation and genome expansion in the chlorophyll d-producing cyanobacterium Acaryochloris marina.</title>
        <authorList>
            <person name="Swingley W.D."/>
            <person name="Chen M."/>
            <person name="Cheung P.C."/>
            <person name="Conrad A.L."/>
            <person name="Dejesa L.C."/>
            <person name="Hao J."/>
            <person name="Honchak B.M."/>
            <person name="Karbach L.E."/>
            <person name="Kurdoglu A."/>
            <person name="Lahiri S."/>
            <person name="Mastrian S.D."/>
            <person name="Miyashita H."/>
            <person name="Page L."/>
            <person name="Ramakrishna P."/>
            <person name="Satoh S."/>
            <person name="Sattley W.M."/>
            <person name="Shimada Y."/>
            <person name="Taylor H.L."/>
            <person name="Tomo T."/>
            <person name="Tsuchiya T."/>
            <person name="Wang Z.T."/>
            <person name="Raymond J."/>
            <person name="Mimuro M."/>
            <person name="Blankenship R.E."/>
            <person name="Touchman J.W."/>
        </authorList>
    </citation>
    <scope>NUCLEOTIDE SEQUENCE [LARGE SCALE GENOMIC DNA]</scope>
    <source>
        <strain evidence="4">MBIC 11017</strain>
    </source>
</reference>
<dbReference type="AlphaFoldDB" id="B0CER9"/>
<dbReference type="KEGG" id="amr:AM1_3178"/>
<dbReference type="PANTHER" id="PTHR43861:SF3">
    <property type="entry name" value="PUTATIVE (AFU_ORTHOLOGUE AFUA_2G14390)-RELATED"/>
    <property type="match status" value="1"/>
</dbReference>
<dbReference type="SUPFAM" id="SSF53335">
    <property type="entry name" value="S-adenosyl-L-methionine-dependent methyltransferases"/>
    <property type="match status" value="1"/>
</dbReference>
<dbReference type="Gene3D" id="3.40.50.150">
    <property type="entry name" value="Vaccinia Virus protein VP39"/>
    <property type="match status" value="1"/>
</dbReference>
<dbReference type="PANTHER" id="PTHR43861">
    <property type="entry name" value="TRANS-ACONITATE 2-METHYLTRANSFERASE-RELATED"/>
    <property type="match status" value="1"/>
</dbReference>